<feature type="non-terminal residue" evidence="1">
    <location>
        <position position="51"/>
    </location>
</feature>
<gene>
    <name evidence="1" type="ORF">CUNI_LOCUS6689</name>
</gene>
<keyword evidence="2" id="KW-1185">Reference proteome</keyword>
<protein>
    <submittedName>
        <fullName evidence="1">Uncharacterized protein</fullName>
    </submittedName>
</protein>
<proteinExistence type="predicted"/>
<name>A0A8S3Z1D3_9EUPU</name>
<organism evidence="1 2">
    <name type="scientific">Candidula unifasciata</name>
    <dbReference type="NCBI Taxonomy" id="100452"/>
    <lineage>
        <taxon>Eukaryota</taxon>
        <taxon>Metazoa</taxon>
        <taxon>Spiralia</taxon>
        <taxon>Lophotrochozoa</taxon>
        <taxon>Mollusca</taxon>
        <taxon>Gastropoda</taxon>
        <taxon>Heterobranchia</taxon>
        <taxon>Euthyneura</taxon>
        <taxon>Panpulmonata</taxon>
        <taxon>Eupulmonata</taxon>
        <taxon>Stylommatophora</taxon>
        <taxon>Helicina</taxon>
        <taxon>Helicoidea</taxon>
        <taxon>Geomitridae</taxon>
        <taxon>Candidula</taxon>
    </lineage>
</organism>
<dbReference type="EMBL" id="CAJHNH020001024">
    <property type="protein sequence ID" value="CAG5121131.1"/>
    <property type="molecule type" value="Genomic_DNA"/>
</dbReference>
<dbReference type="Proteomes" id="UP000678393">
    <property type="component" value="Unassembled WGS sequence"/>
</dbReference>
<reference evidence="1" key="1">
    <citation type="submission" date="2021-04" db="EMBL/GenBank/DDBJ databases">
        <authorList>
            <consortium name="Molecular Ecology Group"/>
        </authorList>
    </citation>
    <scope>NUCLEOTIDE SEQUENCE</scope>
</reference>
<dbReference type="AlphaFoldDB" id="A0A8S3Z1D3"/>
<comment type="caution">
    <text evidence="1">The sequence shown here is derived from an EMBL/GenBank/DDBJ whole genome shotgun (WGS) entry which is preliminary data.</text>
</comment>
<feature type="non-terminal residue" evidence="1">
    <location>
        <position position="1"/>
    </location>
</feature>
<evidence type="ECO:0000313" key="2">
    <source>
        <dbReference type="Proteomes" id="UP000678393"/>
    </source>
</evidence>
<accession>A0A8S3Z1D3</accession>
<sequence length="51" mass="5450">PASDPHPDADAECLPLRGTAGHQPGPTLCLCDCWSRGRVGNHLHPVRPLPM</sequence>
<evidence type="ECO:0000313" key="1">
    <source>
        <dbReference type="EMBL" id="CAG5121131.1"/>
    </source>
</evidence>